<evidence type="ECO:0000313" key="6">
    <source>
        <dbReference type="Proteomes" id="UP001296923"/>
    </source>
</evidence>
<dbReference type="Proteomes" id="UP001296923">
    <property type="component" value="Unassembled WGS sequence"/>
</dbReference>
<dbReference type="InterPro" id="IPR010031">
    <property type="entry name" value="FAD_lactone_oxidase-like"/>
</dbReference>
<dbReference type="InterPro" id="IPR016164">
    <property type="entry name" value="FAD-linked_Oxase-like_C"/>
</dbReference>
<evidence type="ECO:0000313" key="5">
    <source>
        <dbReference type="EMBL" id="MBN3552861.1"/>
    </source>
</evidence>
<evidence type="ECO:0000256" key="3">
    <source>
        <dbReference type="ARBA" id="ARBA00023002"/>
    </source>
</evidence>
<dbReference type="InterPro" id="IPR016166">
    <property type="entry name" value="FAD-bd_PCMH"/>
</dbReference>
<dbReference type="RefSeq" id="WP_205724193.1">
    <property type="nucleotide sequence ID" value="NZ_JAFHKR010000032.1"/>
</dbReference>
<name>A0ABS2ZNB4_9BACL</name>
<dbReference type="PANTHER" id="PTHR43762">
    <property type="entry name" value="L-GULONOLACTONE OXIDASE"/>
    <property type="match status" value="1"/>
</dbReference>
<dbReference type="Pfam" id="PF01565">
    <property type="entry name" value="FAD_binding_4"/>
    <property type="match status" value="1"/>
</dbReference>
<organism evidence="5 6">
    <name type="scientific">Fictibacillus nanhaiensis</name>
    <dbReference type="NCBI Taxonomy" id="742169"/>
    <lineage>
        <taxon>Bacteria</taxon>
        <taxon>Bacillati</taxon>
        <taxon>Bacillota</taxon>
        <taxon>Bacilli</taxon>
        <taxon>Bacillales</taxon>
        <taxon>Fictibacillaceae</taxon>
        <taxon>Fictibacillus</taxon>
    </lineage>
</organism>
<dbReference type="InterPro" id="IPR006094">
    <property type="entry name" value="Oxid_FAD_bind_N"/>
</dbReference>
<dbReference type="Gene3D" id="3.30.465.10">
    <property type="match status" value="1"/>
</dbReference>
<keyword evidence="1" id="KW-0285">Flavoprotein</keyword>
<dbReference type="InterPro" id="IPR036318">
    <property type="entry name" value="FAD-bd_PCMH-like_sf"/>
</dbReference>
<evidence type="ECO:0000256" key="1">
    <source>
        <dbReference type="ARBA" id="ARBA00022630"/>
    </source>
</evidence>
<keyword evidence="2" id="KW-0274">FAD</keyword>
<proteinExistence type="predicted"/>
<gene>
    <name evidence="5" type="ORF">JYA63_01130</name>
</gene>
<keyword evidence="3" id="KW-0560">Oxidoreductase</keyword>
<dbReference type="Pfam" id="PF04030">
    <property type="entry name" value="ALO"/>
    <property type="match status" value="1"/>
</dbReference>
<dbReference type="SUPFAM" id="SSF55103">
    <property type="entry name" value="FAD-linked oxidases, C-terminal domain"/>
    <property type="match status" value="1"/>
</dbReference>
<dbReference type="SUPFAM" id="SSF56176">
    <property type="entry name" value="FAD-binding/transporter-associated domain-like"/>
    <property type="match status" value="1"/>
</dbReference>
<dbReference type="EMBL" id="JAFHKR010000032">
    <property type="protein sequence ID" value="MBN3552861.1"/>
    <property type="molecule type" value="Genomic_DNA"/>
</dbReference>
<dbReference type="InterPro" id="IPR016169">
    <property type="entry name" value="FAD-bd_PCMH_sub2"/>
</dbReference>
<dbReference type="InterPro" id="IPR007173">
    <property type="entry name" value="ALO_C"/>
</dbReference>
<protein>
    <submittedName>
        <fullName evidence="5">FAD-binding oxidoreductase</fullName>
    </submittedName>
</protein>
<dbReference type="InterPro" id="IPR016171">
    <property type="entry name" value="Vanillyl_alc_oxidase_C-sub2"/>
</dbReference>
<dbReference type="Gene3D" id="1.10.45.10">
    <property type="entry name" value="Vanillyl-alcohol Oxidase, Chain A, domain 4"/>
    <property type="match status" value="1"/>
</dbReference>
<evidence type="ECO:0000256" key="2">
    <source>
        <dbReference type="ARBA" id="ARBA00022827"/>
    </source>
</evidence>
<dbReference type="PANTHER" id="PTHR43762:SF1">
    <property type="entry name" value="D-ARABINONO-1,4-LACTONE OXIDASE"/>
    <property type="match status" value="1"/>
</dbReference>
<reference evidence="5 6" key="1">
    <citation type="submission" date="2021-01" db="EMBL/GenBank/DDBJ databases">
        <title>Genome Sequencing of Type Strains.</title>
        <authorList>
            <person name="Lemaire J.F."/>
            <person name="Inderbitzin P."/>
            <person name="Collins S.B."/>
            <person name="Wespe N."/>
            <person name="Knight-Connoni V."/>
        </authorList>
    </citation>
    <scope>NUCLEOTIDE SEQUENCE [LARGE SCALE GENOMIC DNA]</scope>
    <source>
        <strain evidence="5 6">DSM 23009</strain>
    </source>
</reference>
<sequence>MCKITLLLEGDGVKGKYLLIGISLYGLAFYASTSIHSHQQKTVVVEDAGKLLPTKMKEVKSTQSTEELQNWVTKEKTISIAGMQHSQGGHTVYPNGTLLDMKSYNEILDFNPKEKTITVQSGVTWADIQKKINPYGLSIQVMQSQNIFTVGGALSVNVHGRDIRYGSLIDTVDSFRLLKPDGEIISVSRDENSEYFSYVIGGYGLFGVILDVTLQLAEDELYKQRISTMDYSVYEEHFKNNVENDEKVKMHLARLSVAPNTFLKEMYVTDYVLAVDQKKLTSYSKLNEEEKVALPKFMLGMSRYSDWGKDVFWETQKKHFQNSNGSYQSRNNVMRSDSTFMEYENANRTEVLQEYFVPVDEFTTYIDDLRKVLEKEDLNLLNITIRYVEHDEDAVLSYAKDDMFALVLLINQGRSEKEIRRTEKIIQKMIDVTLDHDGSYYLPYYSYPTKKQLKQAYPRIDEFFQKKRELDPDERFKNLFYEVYAQ</sequence>
<feature type="domain" description="FAD-binding PCMH-type" evidence="4">
    <location>
        <begin position="51"/>
        <end position="219"/>
    </location>
</feature>
<keyword evidence="6" id="KW-1185">Reference proteome</keyword>
<comment type="caution">
    <text evidence="5">The sequence shown here is derived from an EMBL/GenBank/DDBJ whole genome shotgun (WGS) entry which is preliminary data.</text>
</comment>
<evidence type="ECO:0000259" key="4">
    <source>
        <dbReference type="PROSITE" id="PS51387"/>
    </source>
</evidence>
<accession>A0ABS2ZNB4</accession>
<dbReference type="PROSITE" id="PS51387">
    <property type="entry name" value="FAD_PCMH"/>
    <property type="match status" value="1"/>
</dbReference>